<dbReference type="AlphaFoldDB" id="A0A9D5BTA3"/>
<dbReference type="EMBL" id="JAGGNH010000090">
    <property type="protein sequence ID" value="KAJ0960313.1"/>
    <property type="molecule type" value="Genomic_DNA"/>
</dbReference>
<dbReference type="OrthoDB" id="1936278at2759"/>
<proteinExistence type="inferred from homology"/>
<gene>
    <name evidence="2" type="ORF">J5N97_001884</name>
</gene>
<organism evidence="2 3">
    <name type="scientific">Dioscorea zingiberensis</name>
    <dbReference type="NCBI Taxonomy" id="325984"/>
    <lineage>
        <taxon>Eukaryota</taxon>
        <taxon>Viridiplantae</taxon>
        <taxon>Streptophyta</taxon>
        <taxon>Embryophyta</taxon>
        <taxon>Tracheophyta</taxon>
        <taxon>Spermatophyta</taxon>
        <taxon>Magnoliopsida</taxon>
        <taxon>Liliopsida</taxon>
        <taxon>Dioscoreales</taxon>
        <taxon>Dioscoreaceae</taxon>
        <taxon>Dioscorea</taxon>
    </lineage>
</organism>
<evidence type="ECO:0000313" key="3">
    <source>
        <dbReference type="Proteomes" id="UP001085076"/>
    </source>
</evidence>
<dbReference type="PANTHER" id="PTHR31175">
    <property type="entry name" value="AUXIN-RESPONSIVE FAMILY PROTEIN"/>
    <property type="match status" value="1"/>
</dbReference>
<protein>
    <submittedName>
        <fullName evidence="2">Uncharacterized protein</fullName>
    </submittedName>
</protein>
<keyword evidence="3" id="KW-1185">Reference proteome</keyword>
<accession>A0A9D5BTA3</accession>
<name>A0A9D5BTA3_9LILI</name>
<evidence type="ECO:0000313" key="2">
    <source>
        <dbReference type="EMBL" id="KAJ0960313.1"/>
    </source>
</evidence>
<dbReference type="GO" id="GO:0009733">
    <property type="term" value="P:response to auxin"/>
    <property type="evidence" value="ECO:0007669"/>
    <property type="project" value="InterPro"/>
</dbReference>
<dbReference type="InterPro" id="IPR003676">
    <property type="entry name" value="SAUR_fam"/>
</dbReference>
<reference evidence="2 3" key="1">
    <citation type="journal article" date="2022" name="Hortic Res">
        <title>The genome of Dioscorea zingiberensis sheds light on the biosynthesis, origin and evolution of the medicinally important diosgenin saponins.</title>
        <authorList>
            <person name="Li Y."/>
            <person name="Tan C."/>
            <person name="Li Z."/>
            <person name="Guo J."/>
            <person name="Li S."/>
            <person name="Chen X."/>
            <person name="Wang C."/>
            <person name="Dai X."/>
            <person name="Yang H."/>
            <person name="Song W."/>
            <person name="Hou L."/>
            <person name="Xu J."/>
            <person name="Tong Z."/>
            <person name="Xu A."/>
            <person name="Yuan X."/>
            <person name="Wang W."/>
            <person name="Yang Q."/>
            <person name="Chen L."/>
            <person name="Sun Z."/>
            <person name="Wang K."/>
            <person name="Pan B."/>
            <person name="Chen J."/>
            <person name="Bao Y."/>
            <person name="Liu F."/>
            <person name="Qi X."/>
            <person name="Gang D.R."/>
            <person name="Wen J."/>
            <person name="Li J."/>
        </authorList>
    </citation>
    <scope>NUCLEOTIDE SEQUENCE [LARGE SCALE GENOMIC DNA]</scope>
    <source>
        <strain evidence="2">Dzin_1.0</strain>
    </source>
</reference>
<comment type="similarity">
    <text evidence="1">Belongs to the ARG7 family.</text>
</comment>
<comment type="caution">
    <text evidence="2">The sequence shown here is derived from an EMBL/GenBank/DDBJ whole genome shotgun (WGS) entry which is preliminary data.</text>
</comment>
<dbReference type="Proteomes" id="UP001085076">
    <property type="component" value="Unassembled WGS sequence"/>
</dbReference>
<dbReference type="Pfam" id="PF02519">
    <property type="entry name" value="Auxin_inducible"/>
    <property type="match status" value="1"/>
</dbReference>
<sequence>MARKWQISAALGKRRISSDTDAYTSGSSVADKGHFIVYTSEGKRFMVPLSYLESSVFKELFRMSEEEYGLPSDGPITLPCDAVFMEYLLSLLRRRVSKDVERALLGSILTPFQSACSLIAVGHAQHVAAVCSY</sequence>
<evidence type="ECO:0000256" key="1">
    <source>
        <dbReference type="ARBA" id="ARBA00006974"/>
    </source>
</evidence>